<name>A0A7J7F3M2_DICBM</name>
<dbReference type="PANTHER" id="PTHR14081:SF1">
    <property type="entry name" value="SPERM-ASSOCIATED ANTIGEN 11A-RELATED"/>
    <property type="match status" value="1"/>
</dbReference>
<protein>
    <recommendedName>
        <fullName evidence="7">Beta-defensin</fullName>
    </recommendedName>
</protein>
<dbReference type="GO" id="GO:0061844">
    <property type="term" value="P:antimicrobial humoral immune response mediated by antimicrobial peptide"/>
    <property type="evidence" value="ECO:0007669"/>
    <property type="project" value="TreeGrafter"/>
</dbReference>
<dbReference type="PANTHER" id="PTHR14081">
    <property type="entry name" value="SPERM-ASSOCIATED ANTIGEN 11A-RELATED-RELATED"/>
    <property type="match status" value="1"/>
</dbReference>
<accession>A0A7J7F3M2</accession>
<keyword evidence="6" id="KW-1185">Reference proteome</keyword>
<evidence type="ECO:0000313" key="5">
    <source>
        <dbReference type="EMBL" id="KAF5922468.1"/>
    </source>
</evidence>
<keyword evidence="3" id="KW-0732">Signal</keyword>
<evidence type="ECO:0008006" key="7">
    <source>
        <dbReference type="Google" id="ProtNLM"/>
    </source>
</evidence>
<dbReference type="GO" id="GO:0005576">
    <property type="term" value="C:extracellular region"/>
    <property type="evidence" value="ECO:0007669"/>
    <property type="project" value="UniProtKB-SubCell"/>
</dbReference>
<dbReference type="InterPro" id="IPR007988">
    <property type="entry name" value="Sperm_Ag_11A_B"/>
</dbReference>
<comment type="subcellular location">
    <subcellularLocation>
        <location evidence="1">Secreted</location>
    </subcellularLocation>
</comment>
<evidence type="ECO:0000256" key="3">
    <source>
        <dbReference type="ARBA" id="ARBA00022729"/>
    </source>
</evidence>
<evidence type="ECO:0000256" key="2">
    <source>
        <dbReference type="ARBA" id="ARBA00022525"/>
    </source>
</evidence>
<organism evidence="5 6">
    <name type="scientific">Diceros bicornis minor</name>
    <name type="common">South-central black rhinoceros</name>
    <dbReference type="NCBI Taxonomy" id="77932"/>
    <lineage>
        <taxon>Eukaryota</taxon>
        <taxon>Metazoa</taxon>
        <taxon>Chordata</taxon>
        <taxon>Craniata</taxon>
        <taxon>Vertebrata</taxon>
        <taxon>Euteleostomi</taxon>
        <taxon>Mammalia</taxon>
        <taxon>Eutheria</taxon>
        <taxon>Laurasiatheria</taxon>
        <taxon>Perissodactyla</taxon>
        <taxon>Rhinocerotidae</taxon>
        <taxon>Diceros</taxon>
    </lineage>
</organism>
<dbReference type="Proteomes" id="UP000551758">
    <property type="component" value="Unassembled WGS sequence"/>
</dbReference>
<dbReference type="AlphaFoldDB" id="A0A7J7F3M2"/>
<comment type="function">
    <text evidence="4">Has antimicrobial activity against E.coli. Plays a role in the defense response in the male reproductive tract, contributing to sperm maturation, storage and protection.</text>
</comment>
<comment type="caution">
    <text evidence="5">The sequence shown here is derived from an EMBL/GenBank/DDBJ whole genome shotgun (WGS) entry which is preliminary data.</text>
</comment>
<reference evidence="5 6" key="1">
    <citation type="journal article" date="2020" name="Mol. Biol. Evol.">
        <title>Interspecific Gene Flow and the Evolution of Specialization in Black and White Rhinoceros.</title>
        <authorList>
            <person name="Moodley Y."/>
            <person name="Westbury M.V."/>
            <person name="Russo I.M."/>
            <person name="Gopalakrishnan S."/>
            <person name="Rakotoarivelo A."/>
            <person name="Olsen R.A."/>
            <person name="Prost S."/>
            <person name="Tunstall T."/>
            <person name="Ryder O.A."/>
            <person name="Dalen L."/>
            <person name="Bruford M.W."/>
        </authorList>
    </citation>
    <scope>NUCLEOTIDE SEQUENCE [LARGE SCALE GENOMIC DNA]</scope>
    <source>
        <strain evidence="5">SBR-YM</strain>
        <tissue evidence="5">Skin</tissue>
    </source>
</reference>
<evidence type="ECO:0000313" key="6">
    <source>
        <dbReference type="Proteomes" id="UP000551758"/>
    </source>
</evidence>
<evidence type="ECO:0000256" key="4">
    <source>
        <dbReference type="ARBA" id="ARBA00045473"/>
    </source>
</evidence>
<proteinExistence type="predicted"/>
<keyword evidence="2" id="KW-0964">Secreted</keyword>
<sequence length="63" mass="7212">DYPEPDMLTTKALKVPEIPEPEPNFKIVNCKTSEGYCQGYCSYMEVQVGYCCKKKDTCCLHQN</sequence>
<feature type="non-terminal residue" evidence="5">
    <location>
        <position position="1"/>
    </location>
</feature>
<dbReference type="EMBL" id="JACDTQ010001475">
    <property type="protein sequence ID" value="KAF5922468.1"/>
    <property type="molecule type" value="Genomic_DNA"/>
</dbReference>
<evidence type="ECO:0000256" key="1">
    <source>
        <dbReference type="ARBA" id="ARBA00004613"/>
    </source>
</evidence>
<gene>
    <name evidence="5" type="ORF">HPG69_009513</name>
</gene>